<gene>
    <name evidence="10" type="ORF">NQ314_013510</name>
</gene>
<dbReference type="GO" id="GO:0005524">
    <property type="term" value="F:ATP binding"/>
    <property type="evidence" value="ECO:0007669"/>
    <property type="project" value="UniProtKB-UniRule"/>
</dbReference>
<dbReference type="SMART" id="SM00878">
    <property type="entry name" value="Biotin_carb_C"/>
    <property type="match status" value="1"/>
</dbReference>
<dbReference type="InterPro" id="IPR000089">
    <property type="entry name" value="Biotin_lipoyl"/>
</dbReference>
<comment type="cofactor">
    <cofactor evidence="1">
        <name>biotin</name>
        <dbReference type="ChEBI" id="CHEBI:57586"/>
    </cofactor>
</comment>
<evidence type="ECO:0000313" key="11">
    <source>
        <dbReference type="Proteomes" id="UP001162156"/>
    </source>
</evidence>
<dbReference type="EMBL" id="JANEYF010003759">
    <property type="protein sequence ID" value="KAJ8934193.1"/>
    <property type="molecule type" value="Genomic_DNA"/>
</dbReference>
<dbReference type="PROSITE" id="PS00867">
    <property type="entry name" value="CPSASE_2"/>
    <property type="match status" value="1"/>
</dbReference>
<dbReference type="Proteomes" id="UP001162156">
    <property type="component" value="Unassembled WGS sequence"/>
</dbReference>
<feature type="domain" description="ATP-grasp" evidence="8">
    <location>
        <begin position="150"/>
        <end position="348"/>
    </location>
</feature>
<dbReference type="InterPro" id="IPR005481">
    <property type="entry name" value="BC-like_N"/>
</dbReference>
<proteinExistence type="predicted"/>
<dbReference type="SUPFAM" id="SSF51230">
    <property type="entry name" value="Single hybrid motif"/>
    <property type="match status" value="1"/>
</dbReference>
<dbReference type="AlphaFoldDB" id="A0AAV8X6L9"/>
<dbReference type="Pfam" id="PF02785">
    <property type="entry name" value="Biotin_carb_C"/>
    <property type="match status" value="1"/>
</dbReference>
<accession>A0AAV8X6L9</accession>
<dbReference type="InterPro" id="IPR050856">
    <property type="entry name" value="Biotin_carboxylase_complex"/>
</dbReference>
<dbReference type="FunFam" id="3.40.50.20:FF:000010">
    <property type="entry name" value="Propionyl-CoA carboxylase subunit alpha"/>
    <property type="match status" value="1"/>
</dbReference>
<keyword evidence="3 6" id="KW-0547">Nucleotide-binding</keyword>
<dbReference type="InterPro" id="IPR005479">
    <property type="entry name" value="CPAse_ATP-bd"/>
</dbReference>
<dbReference type="PROSITE" id="PS00188">
    <property type="entry name" value="BIOTIN"/>
    <property type="match status" value="1"/>
</dbReference>
<dbReference type="Gene3D" id="2.40.50.100">
    <property type="match status" value="1"/>
</dbReference>
<keyword evidence="4 6" id="KW-0067">ATP-binding</keyword>
<dbReference type="GO" id="GO:0005739">
    <property type="term" value="C:mitochondrion"/>
    <property type="evidence" value="ECO:0007669"/>
    <property type="project" value="TreeGrafter"/>
</dbReference>
<dbReference type="Pfam" id="PF00364">
    <property type="entry name" value="Biotin_lipoyl"/>
    <property type="match status" value="1"/>
</dbReference>
<protein>
    <recommendedName>
        <fullName evidence="12">Methylcrotonoyl-CoA carboxylase subunit alpha, mitochondrial</fullName>
    </recommendedName>
</protein>
<dbReference type="PANTHER" id="PTHR18866">
    <property type="entry name" value="CARBOXYLASE:PYRUVATE/ACETYL-COA/PROPIONYL-COA CARBOXYLASE"/>
    <property type="match status" value="1"/>
</dbReference>
<dbReference type="FunFam" id="3.30.470.20:FF:000028">
    <property type="entry name" value="Methylcrotonoyl-CoA carboxylase subunit alpha, mitochondrial"/>
    <property type="match status" value="1"/>
</dbReference>
<evidence type="ECO:0000259" key="8">
    <source>
        <dbReference type="PROSITE" id="PS50975"/>
    </source>
</evidence>
<keyword evidence="5" id="KW-0092">Biotin</keyword>
<evidence type="ECO:0000259" key="7">
    <source>
        <dbReference type="PROSITE" id="PS50968"/>
    </source>
</evidence>
<evidence type="ECO:0000256" key="6">
    <source>
        <dbReference type="PROSITE-ProRule" id="PRU00409"/>
    </source>
</evidence>
<dbReference type="InterPro" id="IPR016185">
    <property type="entry name" value="PreATP-grasp_dom_sf"/>
</dbReference>
<name>A0AAV8X6L9_9CUCU</name>
<dbReference type="Gene3D" id="3.30.470.20">
    <property type="entry name" value="ATP-grasp fold, B domain"/>
    <property type="match status" value="1"/>
</dbReference>
<evidence type="ECO:0000256" key="2">
    <source>
        <dbReference type="ARBA" id="ARBA00022598"/>
    </source>
</evidence>
<dbReference type="InterPro" id="IPR011764">
    <property type="entry name" value="Biotin_carboxylation_dom"/>
</dbReference>
<feature type="domain" description="Biotin carboxylation" evidence="9">
    <location>
        <begin position="31"/>
        <end position="471"/>
    </location>
</feature>
<feature type="domain" description="Lipoyl-binding" evidence="7">
    <location>
        <begin position="621"/>
        <end position="696"/>
    </location>
</feature>
<reference evidence="10" key="1">
    <citation type="journal article" date="2023" name="Insect Mol. Biol.">
        <title>Genome sequencing provides insights into the evolution of gene families encoding plant cell wall-degrading enzymes in longhorned beetles.</title>
        <authorList>
            <person name="Shin N.R."/>
            <person name="Okamura Y."/>
            <person name="Kirsch R."/>
            <person name="Pauchet Y."/>
        </authorList>
    </citation>
    <scope>NUCLEOTIDE SEQUENCE</scope>
    <source>
        <strain evidence="10">RBIC_L_NR</strain>
    </source>
</reference>
<keyword evidence="2" id="KW-0436">Ligase</keyword>
<evidence type="ECO:0000256" key="1">
    <source>
        <dbReference type="ARBA" id="ARBA00001953"/>
    </source>
</evidence>
<evidence type="ECO:0000256" key="3">
    <source>
        <dbReference type="ARBA" id="ARBA00022741"/>
    </source>
</evidence>
<dbReference type="GO" id="GO:0046872">
    <property type="term" value="F:metal ion binding"/>
    <property type="evidence" value="ECO:0007669"/>
    <property type="project" value="InterPro"/>
</dbReference>
<evidence type="ECO:0000259" key="9">
    <source>
        <dbReference type="PROSITE" id="PS50979"/>
    </source>
</evidence>
<dbReference type="GO" id="GO:0004485">
    <property type="term" value="F:methylcrotonoyl-CoA carboxylase activity"/>
    <property type="evidence" value="ECO:0007669"/>
    <property type="project" value="TreeGrafter"/>
</dbReference>
<evidence type="ECO:0008006" key="12">
    <source>
        <dbReference type="Google" id="ProtNLM"/>
    </source>
</evidence>
<dbReference type="Pfam" id="PF00289">
    <property type="entry name" value="Biotin_carb_N"/>
    <property type="match status" value="1"/>
</dbReference>
<dbReference type="InterPro" id="IPR011054">
    <property type="entry name" value="Rudment_hybrid_motif"/>
</dbReference>
<sequence length="700" mass="77747">MVFYLQPQYLIKCTPQGILQSSRRWKSTLRKIDKLLIANRGEIACRVIRTAKRLGVRTVAVYSDVDKNALHVAMSDESYRIGSAATSESYLNGDKLLKVAKVASCQAIHPGYGFLSENVEFAENCQRQDITFIGPPASAIRDMGIKSTSKAIMSKAGVPIIEGYHGEDQSNDRLKEEAKTIGFPIMIKAVRGGGGKGMRIAYSEEEFIEALESARTESQKAFGDSVVLLEKFVAEPRHVEVQVFADTYGNGVHLYERDCSVQRRHQKIIEEAPAPDLSNDLRSELGAAAVRAAKAVGYVGAGTVEFILDKNTHKFHFMEMNTRLQVEHPITEMITGIDLVEWQIKIASGEKLLLTQKEIPLKGHAFEARIYAEDPRGGFLPGAGPLLHLSTPASSKDVRIETGVREGDEVSVHYDPMIAKLVVWGENRPEALSKLQIAGLETNVNFLLDLAKHPEFMAGNVHTNFIRDHYDSLFRDDTPNEILLIQASLTMILTDRIAEINEAVSRDDQYNPFVVESTFRINHEHSRNIKLKFKDKDFITIIKYANNSEYRISCDGGKSSYIVNGEISKSNNKLTLNCTINGVKSKVNIFRNDDILAIFDQNGKVQFSLEQPKFLSAQDEAASTGLLNKAVAPMPGILDKLLVKTGDVVKKGDSLFVLIAMKMEHVVKANRDATILNVLFKAGDNVAKDATIVQFDEQTE</sequence>
<dbReference type="PROSITE" id="PS50979">
    <property type="entry name" value="BC"/>
    <property type="match status" value="1"/>
</dbReference>
<dbReference type="PROSITE" id="PS50968">
    <property type="entry name" value="BIOTINYL_LIPOYL"/>
    <property type="match status" value="1"/>
</dbReference>
<evidence type="ECO:0000256" key="5">
    <source>
        <dbReference type="ARBA" id="ARBA00023267"/>
    </source>
</evidence>
<dbReference type="SUPFAM" id="SSF56059">
    <property type="entry name" value="Glutathione synthetase ATP-binding domain-like"/>
    <property type="match status" value="1"/>
</dbReference>
<dbReference type="InterPro" id="IPR011053">
    <property type="entry name" value="Single_hybrid_motif"/>
</dbReference>
<dbReference type="PANTHER" id="PTHR18866:SF33">
    <property type="entry name" value="METHYLCROTONOYL-COA CARBOXYLASE SUBUNIT ALPHA, MITOCHONDRIAL-RELATED"/>
    <property type="match status" value="1"/>
</dbReference>
<dbReference type="InterPro" id="IPR005482">
    <property type="entry name" value="Biotin_COase_C"/>
</dbReference>
<dbReference type="PROSITE" id="PS50975">
    <property type="entry name" value="ATP_GRASP"/>
    <property type="match status" value="1"/>
</dbReference>
<dbReference type="FunFam" id="3.30.1490.20:FF:000003">
    <property type="entry name" value="acetyl-CoA carboxylase isoform X1"/>
    <property type="match status" value="1"/>
</dbReference>
<dbReference type="Pfam" id="PF02786">
    <property type="entry name" value="CPSase_L_D2"/>
    <property type="match status" value="1"/>
</dbReference>
<dbReference type="InterPro" id="IPR001882">
    <property type="entry name" value="Biotin_BS"/>
</dbReference>
<organism evidence="10 11">
    <name type="scientific">Rhamnusium bicolor</name>
    <dbReference type="NCBI Taxonomy" id="1586634"/>
    <lineage>
        <taxon>Eukaryota</taxon>
        <taxon>Metazoa</taxon>
        <taxon>Ecdysozoa</taxon>
        <taxon>Arthropoda</taxon>
        <taxon>Hexapoda</taxon>
        <taxon>Insecta</taxon>
        <taxon>Pterygota</taxon>
        <taxon>Neoptera</taxon>
        <taxon>Endopterygota</taxon>
        <taxon>Coleoptera</taxon>
        <taxon>Polyphaga</taxon>
        <taxon>Cucujiformia</taxon>
        <taxon>Chrysomeloidea</taxon>
        <taxon>Cerambycidae</taxon>
        <taxon>Lepturinae</taxon>
        <taxon>Rhagiini</taxon>
        <taxon>Rhamnusium</taxon>
    </lineage>
</organism>
<dbReference type="SUPFAM" id="SSF51246">
    <property type="entry name" value="Rudiment single hybrid motif"/>
    <property type="match status" value="1"/>
</dbReference>
<evidence type="ECO:0000256" key="4">
    <source>
        <dbReference type="ARBA" id="ARBA00022840"/>
    </source>
</evidence>
<keyword evidence="11" id="KW-1185">Reference proteome</keyword>
<evidence type="ECO:0000313" key="10">
    <source>
        <dbReference type="EMBL" id="KAJ8934193.1"/>
    </source>
</evidence>
<dbReference type="InterPro" id="IPR011761">
    <property type="entry name" value="ATP-grasp"/>
</dbReference>
<comment type="caution">
    <text evidence="10">The sequence shown here is derived from an EMBL/GenBank/DDBJ whole genome shotgun (WGS) entry which is preliminary data.</text>
</comment>
<dbReference type="CDD" id="cd06850">
    <property type="entry name" value="biotinyl_domain"/>
    <property type="match status" value="1"/>
</dbReference>
<dbReference type="SUPFAM" id="SSF52440">
    <property type="entry name" value="PreATP-grasp domain"/>
    <property type="match status" value="1"/>
</dbReference>